<protein>
    <recommendedName>
        <fullName evidence="4">DUF3558 domain-containing protein</fullName>
    </recommendedName>
</protein>
<sequence>MRGRIVVAGVAGLLVSGCAAEAEPVAVPPPAPIAVDVAAASSGGACRLLDFTVIEQLVKVRFDVAAASEQGDTHTCVVRARSATLPELTLSVSETTIDKVTFAADVVPDKAAKVTGLGQQAYRRTTAAASGHGPVAEVGWLATDGRLATVRWTAARGGERSAAEKLTGDLAALAKKVDTRAL</sequence>
<organism evidence="2 3">
    <name type="scientific">Micromonospora jinlongensis</name>
    <dbReference type="NCBI Taxonomy" id="1287877"/>
    <lineage>
        <taxon>Bacteria</taxon>
        <taxon>Bacillati</taxon>
        <taxon>Actinomycetota</taxon>
        <taxon>Actinomycetes</taxon>
        <taxon>Micromonosporales</taxon>
        <taxon>Micromonosporaceae</taxon>
        <taxon>Micromonospora</taxon>
    </lineage>
</organism>
<dbReference type="AlphaFoldDB" id="A0A7Y9X5L5"/>
<dbReference type="RefSeq" id="WP_179782677.1">
    <property type="nucleotide sequence ID" value="NZ_JACCHK010000001.1"/>
</dbReference>
<evidence type="ECO:0000313" key="2">
    <source>
        <dbReference type="EMBL" id="NYH45632.1"/>
    </source>
</evidence>
<feature type="chain" id="PRO_5031435754" description="DUF3558 domain-containing protein" evidence="1">
    <location>
        <begin position="23"/>
        <end position="182"/>
    </location>
</feature>
<proteinExistence type="predicted"/>
<dbReference type="Proteomes" id="UP000523545">
    <property type="component" value="Unassembled WGS sequence"/>
</dbReference>
<keyword evidence="3" id="KW-1185">Reference proteome</keyword>
<name>A0A7Y9X5L5_9ACTN</name>
<comment type="caution">
    <text evidence="2">The sequence shown here is derived from an EMBL/GenBank/DDBJ whole genome shotgun (WGS) entry which is preliminary data.</text>
</comment>
<evidence type="ECO:0008006" key="4">
    <source>
        <dbReference type="Google" id="ProtNLM"/>
    </source>
</evidence>
<gene>
    <name evidence="2" type="ORF">HNR22_005359</name>
</gene>
<accession>A0A7Y9X5L5</accession>
<keyword evidence="1" id="KW-0732">Signal</keyword>
<reference evidence="2 3" key="1">
    <citation type="submission" date="2020-07" db="EMBL/GenBank/DDBJ databases">
        <title>Sequencing the genomes of 1000 actinobacteria strains.</title>
        <authorList>
            <person name="Klenk H.-P."/>
        </authorList>
    </citation>
    <scope>NUCLEOTIDE SEQUENCE [LARGE SCALE GENOMIC DNA]</scope>
    <source>
        <strain evidence="2 3">DSM 45876</strain>
    </source>
</reference>
<evidence type="ECO:0000313" key="3">
    <source>
        <dbReference type="Proteomes" id="UP000523545"/>
    </source>
</evidence>
<feature type="signal peptide" evidence="1">
    <location>
        <begin position="1"/>
        <end position="22"/>
    </location>
</feature>
<evidence type="ECO:0000256" key="1">
    <source>
        <dbReference type="SAM" id="SignalP"/>
    </source>
</evidence>
<dbReference type="EMBL" id="JACCHK010000001">
    <property type="protein sequence ID" value="NYH45632.1"/>
    <property type="molecule type" value="Genomic_DNA"/>
</dbReference>
<dbReference type="PROSITE" id="PS51257">
    <property type="entry name" value="PROKAR_LIPOPROTEIN"/>
    <property type="match status" value="1"/>
</dbReference>